<dbReference type="Pfam" id="PF00561">
    <property type="entry name" value="Abhydrolase_1"/>
    <property type="match status" value="1"/>
</dbReference>
<evidence type="ECO:0000256" key="1">
    <source>
        <dbReference type="ARBA" id="ARBA00010884"/>
    </source>
</evidence>
<feature type="active site" description="Charge relay system" evidence="2">
    <location>
        <position position="326"/>
    </location>
</feature>
<organism evidence="4 5">
    <name type="scientific">Candidatus Tanganyikabacteria bacterium</name>
    <dbReference type="NCBI Taxonomy" id="2961651"/>
    <lineage>
        <taxon>Bacteria</taxon>
        <taxon>Bacillati</taxon>
        <taxon>Candidatus Sericytochromatia</taxon>
        <taxon>Candidatus Tanganyikabacteria</taxon>
    </lineage>
</organism>
<reference evidence="4 5" key="1">
    <citation type="submission" date="2019-03" db="EMBL/GenBank/DDBJ databases">
        <title>Lake Tanganyika Metagenome-Assembled Genomes (MAGs).</title>
        <authorList>
            <person name="Tran P."/>
        </authorList>
    </citation>
    <scope>NUCLEOTIDE SEQUENCE [LARGE SCALE GENOMIC DNA]</scope>
    <source>
        <strain evidence="4">K_DeepCast_65m_m2_236</strain>
    </source>
</reference>
<dbReference type="PANTHER" id="PTHR10794:SF94">
    <property type="entry name" value="ESTERASE YHET-RELATED"/>
    <property type="match status" value="1"/>
</dbReference>
<proteinExistence type="inferred from homology"/>
<dbReference type="InterPro" id="IPR029058">
    <property type="entry name" value="AB_hydrolase_fold"/>
</dbReference>
<comment type="similarity">
    <text evidence="1">Belongs to the AB hydrolase superfamily. AB hydrolase 4 family.</text>
</comment>
<dbReference type="GO" id="GO:0034338">
    <property type="term" value="F:short-chain carboxylesterase activity"/>
    <property type="evidence" value="ECO:0007669"/>
    <property type="project" value="TreeGrafter"/>
</dbReference>
<evidence type="ECO:0000313" key="5">
    <source>
        <dbReference type="Proteomes" id="UP000703893"/>
    </source>
</evidence>
<name>A0A937X4P9_9BACT</name>
<feature type="active site" description="Charge relay system" evidence="2">
    <location>
        <position position="295"/>
    </location>
</feature>
<dbReference type="Gene3D" id="3.40.50.1820">
    <property type="entry name" value="alpha/beta hydrolase"/>
    <property type="match status" value="1"/>
</dbReference>
<dbReference type="Proteomes" id="UP000703893">
    <property type="component" value="Unassembled WGS sequence"/>
</dbReference>
<keyword evidence="4" id="KW-0378">Hydrolase</keyword>
<accession>A0A937X4P9</accession>
<dbReference type="PIRSF" id="PIRSF005211">
    <property type="entry name" value="Ab_hydro_YheT"/>
    <property type="match status" value="1"/>
</dbReference>
<evidence type="ECO:0000256" key="2">
    <source>
        <dbReference type="PIRSR" id="PIRSR005211-1"/>
    </source>
</evidence>
<dbReference type="GO" id="GO:0047372">
    <property type="term" value="F:monoacylglycerol lipase activity"/>
    <property type="evidence" value="ECO:0007669"/>
    <property type="project" value="TreeGrafter"/>
</dbReference>
<dbReference type="InterPro" id="IPR012020">
    <property type="entry name" value="ABHD4"/>
</dbReference>
<feature type="domain" description="AB hydrolase-1" evidence="3">
    <location>
        <begin position="84"/>
        <end position="302"/>
    </location>
</feature>
<dbReference type="SUPFAM" id="SSF53474">
    <property type="entry name" value="alpha/beta-Hydrolases"/>
    <property type="match status" value="1"/>
</dbReference>
<dbReference type="InterPro" id="IPR000073">
    <property type="entry name" value="AB_hydrolase_1"/>
</dbReference>
<evidence type="ECO:0000259" key="3">
    <source>
        <dbReference type="Pfam" id="PF00561"/>
    </source>
</evidence>
<gene>
    <name evidence="4" type="ORF">FJZ00_00280</name>
</gene>
<dbReference type="InterPro" id="IPR050960">
    <property type="entry name" value="AB_hydrolase_4_sf"/>
</dbReference>
<dbReference type="EMBL" id="VGJX01000006">
    <property type="protein sequence ID" value="MBM3273556.1"/>
    <property type="molecule type" value="Genomic_DNA"/>
</dbReference>
<comment type="caution">
    <text evidence="4">The sequence shown here is derived from an EMBL/GenBank/DDBJ whole genome shotgun (WGS) entry which is preliminary data.</text>
</comment>
<feature type="active site" description="Charge relay system" evidence="2">
    <location>
        <position position="164"/>
    </location>
</feature>
<protein>
    <submittedName>
        <fullName evidence="4">Alpha/beta fold hydrolase</fullName>
    </submittedName>
</protein>
<dbReference type="AlphaFoldDB" id="A0A937X4P9"/>
<evidence type="ECO:0000313" key="4">
    <source>
        <dbReference type="EMBL" id="MBM3273556.1"/>
    </source>
</evidence>
<sequence length="361" mass="40307">MIAEPGQAPERIDCYRPEPFHPAEWLRHPHMQTIYGEVMPRPFNRPDHAAWEAACKREELALPDGDRVVVWTHFHPDDTGRRKPVVVHFHGLEGSADASYQRGLSSKAFAAGFDSVRVNFRNCGDTEHLARRFYFGAHTEEVVAALETVHRDFGFERVYGTGVSLGANMLLHALCDWGAQPPAWLKGVVAVSAPVQMAMAGEALKSGFNRIYDIFFLRALGAKLRKKMQVSPGGADLLPYLERMRTVRTLAEFDEFITAPLGGYENAAHYYRAGSSGPRLGDIRVPALLIHAEDDPFVPFAGLQMHAEAIAANPWLATAFTRAGGHVGFVADRRAPVSELWMDDRWSENEAIRFLRHADIH</sequence>
<dbReference type="PANTHER" id="PTHR10794">
    <property type="entry name" value="ABHYDROLASE DOMAIN-CONTAINING PROTEIN"/>
    <property type="match status" value="1"/>
</dbReference>